<organism evidence="2">
    <name type="scientific">Arundo donax</name>
    <name type="common">Giant reed</name>
    <name type="synonym">Donax arundinaceus</name>
    <dbReference type="NCBI Taxonomy" id="35708"/>
    <lineage>
        <taxon>Eukaryota</taxon>
        <taxon>Viridiplantae</taxon>
        <taxon>Streptophyta</taxon>
        <taxon>Embryophyta</taxon>
        <taxon>Tracheophyta</taxon>
        <taxon>Spermatophyta</taxon>
        <taxon>Magnoliopsida</taxon>
        <taxon>Liliopsida</taxon>
        <taxon>Poales</taxon>
        <taxon>Poaceae</taxon>
        <taxon>PACMAD clade</taxon>
        <taxon>Arundinoideae</taxon>
        <taxon>Arundineae</taxon>
        <taxon>Arundo</taxon>
    </lineage>
</organism>
<feature type="domain" description="F-box" evidence="1">
    <location>
        <begin position="21"/>
        <end position="61"/>
    </location>
</feature>
<evidence type="ECO:0000313" key="2">
    <source>
        <dbReference type="EMBL" id="JAD52843.1"/>
    </source>
</evidence>
<dbReference type="InterPro" id="IPR056592">
    <property type="entry name" value="Beta-prop_At3g26010-like"/>
</dbReference>
<dbReference type="InterPro" id="IPR017451">
    <property type="entry name" value="F-box-assoc_interact_dom"/>
</dbReference>
<dbReference type="PANTHER" id="PTHR35546:SF48">
    <property type="entry name" value="F-BOX DOMAIN-CONTAINING PROTEIN"/>
    <property type="match status" value="1"/>
</dbReference>
<dbReference type="NCBIfam" id="TIGR01640">
    <property type="entry name" value="F_box_assoc_1"/>
    <property type="match status" value="1"/>
</dbReference>
<dbReference type="CDD" id="cd22157">
    <property type="entry name" value="F-box_AtFBW1-like"/>
    <property type="match status" value="1"/>
</dbReference>
<evidence type="ECO:0000259" key="1">
    <source>
        <dbReference type="SMART" id="SM00256"/>
    </source>
</evidence>
<dbReference type="Pfam" id="PF24750">
    <property type="entry name" value="b-prop_At3g26010-like"/>
    <property type="match status" value="1"/>
</dbReference>
<dbReference type="InterPro" id="IPR055290">
    <property type="entry name" value="At3g26010-like"/>
</dbReference>
<dbReference type="EMBL" id="GBRH01245052">
    <property type="protein sequence ID" value="JAD52843.1"/>
    <property type="molecule type" value="Transcribed_RNA"/>
</dbReference>
<accession>A0A0A9ASI6</accession>
<protein>
    <recommendedName>
        <fullName evidence="1">F-box domain-containing protein</fullName>
    </recommendedName>
</protein>
<dbReference type="Pfam" id="PF00646">
    <property type="entry name" value="F-box"/>
    <property type="match status" value="1"/>
</dbReference>
<dbReference type="AlphaFoldDB" id="A0A0A9ASI6"/>
<dbReference type="PANTHER" id="PTHR35546">
    <property type="entry name" value="F-BOX PROTEIN INTERACTION DOMAIN PROTEIN-RELATED"/>
    <property type="match status" value="1"/>
</dbReference>
<dbReference type="InterPro" id="IPR036047">
    <property type="entry name" value="F-box-like_dom_sf"/>
</dbReference>
<dbReference type="InterPro" id="IPR001810">
    <property type="entry name" value="F-box_dom"/>
</dbReference>
<sequence length="372" mass="42662">MEIDRVATTSTEQQRQRVPALPDDVLVEILSRVPYCSLCRFKCVSRSWLALCSDPGLRKRSPQTLAGFFCYTRLDFRRHLLNLSGKGRPLVDPSLPFLRGYSNILLMHSCNGLLLCRCSKLGRPREFEYVVCNPATEEWIVLPHRPHTQVDIEHTIRLGFDPTESSHFTVFVFLPGGQYHIKDAEIYSSETGGWIYKQSGWGANIKAAENHDSETVFFNGNLHMTTLGSSVLIVDKEGKTWRNIPLPDMEGSRCRSIGHSQRHLYAMRISYGADRQLSIWVLEDCDNEPWTLKHTVSLVEPFRNQLGFYYVLAIHPDRNLIFLSVLLGMQRSLMSYDMDIRKGHVICSLDEYCLPPYEPYIPSFTELLSDSH</sequence>
<reference evidence="2" key="2">
    <citation type="journal article" date="2015" name="Data Brief">
        <title>Shoot transcriptome of the giant reed, Arundo donax.</title>
        <authorList>
            <person name="Barrero R.A."/>
            <person name="Guerrero F.D."/>
            <person name="Moolhuijzen P."/>
            <person name="Goolsby J.A."/>
            <person name="Tidwell J."/>
            <person name="Bellgard S.E."/>
            <person name="Bellgard M.I."/>
        </authorList>
    </citation>
    <scope>NUCLEOTIDE SEQUENCE</scope>
    <source>
        <tissue evidence="2">Shoot tissue taken approximately 20 cm above the soil surface</tissue>
    </source>
</reference>
<dbReference type="Gene3D" id="1.20.1280.50">
    <property type="match status" value="1"/>
</dbReference>
<name>A0A0A9ASI6_ARUDO</name>
<proteinExistence type="predicted"/>
<dbReference type="SMART" id="SM00256">
    <property type="entry name" value="FBOX"/>
    <property type="match status" value="1"/>
</dbReference>
<dbReference type="SUPFAM" id="SSF81383">
    <property type="entry name" value="F-box domain"/>
    <property type="match status" value="1"/>
</dbReference>
<reference evidence="2" key="1">
    <citation type="submission" date="2014-09" db="EMBL/GenBank/DDBJ databases">
        <authorList>
            <person name="Magalhaes I.L.F."/>
            <person name="Oliveira U."/>
            <person name="Santos F.R."/>
            <person name="Vidigal T.H.D.A."/>
            <person name="Brescovit A.D."/>
            <person name="Santos A.J."/>
        </authorList>
    </citation>
    <scope>NUCLEOTIDE SEQUENCE</scope>
    <source>
        <tissue evidence="2">Shoot tissue taken approximately 20 cm above the soil surface</tissue>
    </source>
</reference>